<name>A0A8J8SUJ1_HALGN</name>
<evidence type="ECO:0000313" key="2">
    <source>
        <dbReference type="Proteomes" id="UP000785679"/>
    </source>
</evidence>
<dbReference type="AlphaFoldDB" id="A0A8J8SUJ1"/>
<reference evidence="1" key="1">
    <citation type="submission" date="2019-06" db="EMBL/GenBank/DDBJ databases">
        <authorList>
            <person name="Zheng W."/>
        </authorList>
    </citation>
    <scope>NUCLEOTIDE SEQUENCE</scope>
    <source>
        <strain evidence="1">QDHG01</strain>
    </source>
</reference>
<keyword evidence="2" id="KW-1185">Reference proteome</keyword>
<gene>
    <name evidence="1" type="ORF">FGO68_gene5263</name>
</gene>
<accession>A0A8J8SUJ1</accession>
<organism evidence="1 2">
    <name type="scientific">Halteria grandinella</name>
    <dbReference type="NCBI Taxonomy" id="5974"/>
    <lineage>
        <taxon>Eukaryota</taxon>
        <taxon>Sar</taxon>
        <taxon>Alveolata</taxon>
        <taxon>Ciliophora</taxon>
        <taxon>Intramacronucleata</taxon>
        <taxon>Spirotrichea</taxon>
        <taxon>Stichotrichia</taxon>
        <taxon>Sporadotrichida</taxon>
        <taxon>Halteriidae</taxon>
        <taxon>Halteria</taxon>
    </lineage>
</organism>
<dbReference type="EMBL" id="RRYP01031773">
    <property type="protein sequence ID" value="TNV70908.1"/>
    <property type="molecule type" value="Genomic_DNA"/>
</dbReference>
<evidence type="ECO:0000313" key="1">
    <source>
        <dbReference type="EMBL" id="TNV70908.1"/>
    </source>
</evidence>
<protein>
    <submittedName>
        <fullName evidence="1">Uncharacterized protein</fullName>
    </submittedName>
</protein>
<proteinExistence type="predicted"/>
<comment type="caution">
    <text evidence="1">The sequence shown here is derived from an EMBL/GenBank/DDBJ whole genome shotgun (WGS) entry which is preliminary data.</text>
</comment>
<dbReference type="Proteomes" id="UP000785679">
    <property type="component" value="Unassembled WGS sequence"/>
</dbReference>
<sequence>MTPTSALSRAKSKAAFNSIIVCGRNAFRTSGRLIVIFAMPSPISYLISVKASPPGPVTHVGMVRSPKSRFIGLLTIPPLLLAGDSLRGLWISRPTQVTAHAL</sequence>